<sequence length="70" mass="8078">MLTFFQIVNFIGNFIIFHYILGKLYFNYADNIGSFIGLVLVFVLALTTTILTFHFAKKVYIEQHTMGGNH</sequence>
<keyword evidence="1" id="KW-0472">Membrane</keyword>
<keyword evidence="1" id="KW-0812">Transmembrane</keyword>
<name>A0ABW3L3C8_9BACI</name>
<dbReference type="RefSeq" id="WP_386059850.1">
    <property type="nucleotide sequence ID" value="NZ_JBHTKL010000005.1"/>
</dbReference>
<gene>
    <name evidence="2" type="ORF">ACFQ2J_10680</name>
</gene>
<feature type="transmembrane region" description="Helical" evidence="1">
    <location>
        <begin position="32"/>
        <end position="56"/>
    </location>
</feature>
<evidence type="ECO:0000313" key="3">
    <source>
        <dbReference type="Proteomes" id="UP001596990"/>
    </source>
</evidence>
<dbReference type="EMBL" id="JBHTKL010000005">
    <property type="protein sequence ID" value="MFD1019638.1"/>
    <property type="molecule type" value="Genomic_DNA"/>
</dbReference>
<dbReference type="Proteomes" id="UP001596990">
    <property type="component" value="Unassembled WGS sequence"/>
</dbReference>
<keyword evidence="3" id="KW-1185">Reference proteome</keyword>
<protein>
    <submittedName>
        <fullName evidence="2">Uncharacterized protein</fullName>
    </submittedName>
</protein>
<proteinExistence type="predicted"/>
<comment type="caution">
    <text evidence="2">The sequence shown here is derived from an EMBL/GenBank/DDBJ whole genome shotgun (WGS) entry which is preliminary data.</text>
</comment>
<evidence type="ECO:0000313" key="2">
    <source>
        <dbReference type="EMBL" id="MFD1019638.1"/>
    </source>
</evidence>
<organism evidence="2 3">
    <name type="scientific">Thalassobacillus hwangdonensis</name>
    <dbReference type="NCBI Taxonomy" id="546108"/>
    <lineage>
        <taxon>Bacteria</taxon>
        <taxon>Bacillati</taxon>
        <taxon>Bacillota</taxon>
        <taxon>Bacilli</taxon>
        <taxon>Bacillales</taxon>
        <taxon>Bacillaceae</taxon>
        <taxon>Thalassobacillus</taxon>
    </lineage>
</organism>
<keyword evidence="1" id="KW-1133">Transmembrane helix</keyword>
<feature type="transmembrane region" description="Helical" evidence="1">
    <location>
        <begin position="7"/>
        <end position="26"/>
    </location>
</feature>
<reference evidence="3" key="1">
    <citation type="journal article" date="2019" name="Int. J. Syst. Evol. Microbiol.">
        <title>The Global Catalogue of Microorganisms (GCM) 10K type strain sequencing project: providing services to taxonomists for standard genome sequencing and annotation.</title>
        <authorList>
            <consortium name="The Broad Institute Genomics Platform"/>
            <consortium name="The Broad Institute Genome Sequencing Center for Infectious Disease"/>
            <person name="Wu L."/>
            <person name="Ma J."/>
        </authorList>
    </citation>
    <scope>NUCLEOTIDE SEQUENCE [LARGE SCALE GENOMIC DNA]</scope>
    <source>
        <strain evidence="3">CCUG 56607</strain>
    </source>
</reference>
<accession>A0ABW3L3C8</accession>
<evidence type="ECO:0000256" key="1">
    <source>
        <dbReference type="SAM" id="Phobius"/>
    </source>
</evidence>